<evidence type="ECO:0000259" key="4">
    <source>
        <dbReference type="Pfam" id="PF17863"/>
    </source>
</evidence>
<dbReference type="Pfam" id="PF17863">
    <property type="entry name" value="AAA_lid_2"/>
    <property type="match status" value="1"/>
</dbReference>
<organism evidence="5">
    <name type="scientific">Absidia glauca</name>
    <name type="common">Pin mould</name>
    <dbReference type="NCBI Taxonomy" id="4829"/>
    <lineage>
        <taxon>Eukaryota</taxon>
        <taxon>Fungi</taxon>
        <taxon>Fungi incertae sedis</taxon>
        <taxon>Mucoromycota</taxon>
        <taxon>Mucoromycotina</taxon>
        <taxon>Mucoromycetes</taxon>
        <taxon>Mucorales</taxon>
        <taxon>Cunninghamellaceae</taxon>
        <taxon>Absidia</taxon>
    </lineage>
</organism>
<evidence type="ECO:0000256" key="1">
    <source>
        <dbReference type="ARBA" id="ARBA00012825"/>
    </source>
</evidence>
<evidence type="ECO:0000256" key="2">
    <source>
        <dbReference type="ARBA" id="ARBA00023444"/>
    </source>
</evidence>
<dbReference type="EMBL" id="LT553674">
    <property type="protein sequence ID" value="SAM02139.1"/>
    <property type="molecule type" value="Genomic_DNA"/>
</dbReference>
<evidence type="ECO:0000256" key="3">
    <source>
        <dbReference type="SAM" id="MobiDB-lite"/>
    </source>
</evidence>
<feature type="compositionally biased region" description="Polar residues" evidence="3">
    <location>
        <begin position="216"/>
        <end position="231"/>
    </location>
</feature>
<accession>A0A163M7R3</accession>
<reference evidence="5" key="1">
    <citation type="submission" date="2016-04" db="EMBL/GenBank/DDBJ databases">
        <authorList>
            <person name="Evans L.H."/>
            <person name="Alamgir A."/>
            <person name="Owens N."/>
            <person name="Weber N.D."/>
            <person name="Virtaneva K."/>
            <person name="Barbian K."/>
            <person name="Babar A."/>
            <person name="Rosenke K."/>
        </authorList>
    </citation>
    <scope>NUCLEOTIDE SEQUENCE [LARGE SCALE GENOMIC DNA]</scope>
    <source>
        <strain evidence="5">CBS 101.48</strain>
    </source>
</reference>
<comment type="pathway">
    <text evidence="2">Porphyrin-containing compound metabolism.</text>
</comment>
<feature type="domain" description="ChlI/MoxR AAA lid" evidence="4">
    <location>
        <begin position="407"/>
        <end position="474"/>
    </location>
</feature>
<feature type="region of interest" description="Disordered" evidence="3">
    <location>
        <begin position="127"/>
        <end position="261"/>
    </location>
</feature>
<dbReference type="OMA" id="DSKEWIK"/>
<evidence type="ECO:0000313" key="5">
    <source>
        <dbReference type="EMBL" id="SAM02139.1"/>
    </source>
</evidence>
<evidence type="ECO:0000313" key="6">
    <source>
        <dbReference type="Proteomes" id="UP000078561"/>
    </source>
</evidence>
<dbReference type="PANTHER" id="PTHR11603:SF132">
    <property type="entry name" value="C2H2-TYPE DOMAIN-CONTAINING PROTEIN"/>
    <property type="match status" value="1"/>
</dbReference>
<dbReference type="InterPro" id="IPR041628">
    <property type="entry name" value="ChlI/MoxR_AAA_lid"/>
</dbReference>
<dbReference type="AlphaFoldDB" id="A0A163M7R3"/>
<dbReference type="Proteomes" id="UP000078561">
    <property type="component" value="Unassembled WGS sequence"/>
</dbReference>
<protein>
    <recommendedName>
        <fullName evidence="1">magnesium chelatase</fullName>
        <ecNumber evidence="1">6.6.1.1</ecNumber>
    </recommendedName>
</protein>
<dbReference type="InterPro" id="IPR052041">
    <property type="entry name" value="Nucleic_acid_metab_PIN/TRAM"/>
</dbReference>
<dbReference type="InParanoid" id="A0A163M7R3"/>
<dbReference type="PANTHER" id="PTHR11603">
    <property type="entry name" value="AAA FAMILY ATPASE"/>
    <property type="match status" value="1"/>
</dbReference>
<dbReference type="GO" id="GO:0016851">
    <property type="term" value="F:magnesium chelatase activity"/>
    <property type="evidence" value="ECO:0007669"/>
    <property type="project" value="UniProtKB-EC"/>
</dbReference>
<dbReference type="OrthoDB" id="5582146at2759"/>
<proteinExistence type="predicted"/>
<dbReference type="EC" id="6.6.1.1" evidence="1"/>
<gene>
    <name evidence="5" type="primary">ABSGL_07902.1 scaffold 9181</name>
</gene>
<sequence>MTDQDSRDWIKQRMAILKKKAGVSFNQDIFISILLCLVSGKNKHLILTAPSHRLHLVAQMATEVKTRPCMHRHVLTHSLCHYKICRCLFGFTTANVTCQQDQTVMDFVHSLFTSYDDDERYSTHYDLDKARSRHNRRHPPNNSSHHDPLLIQHKKSSSRLSNTTTNTMKDTIASSSSSPISPVDFTVRGGTGPLSTTHGGSTGHHRSLADRHTSYHTRSIPPTTSSEQHQQYRPPGSSLFGGAGDRKRFTSSALSGPPLTLSDTTAMTHRLAQVLIVQQLDQANELVQAALLELIVTKEIRMTNVRYNTPKPYFLTISVLPETGYHQTLSSPLLDHFFISYHCRDDLFSSPSNGTPLQDDLAPPPPPPRRTALLRSDEIKTLADQASQVHINIDITRYIRDIVVGVRTHPLVSGGLTARTSQDLVTVTKSLAALFRRNFLTPDLVAVAVEKVVGHRLRLDSSKGQPAVSDIVAEILRIVYAPV</sequence>
<keyword evidence="6" id="KW-1185">Reference proteome</keyword>
<name>A0A163M7R3_ABSGL</name>
<feature type="compositionally biased region" description="Low complexity" evidence="3">
    <location>
        <begin position="158"/>
        <end position="167"/>
    </location>
</feature>
<dbReference type="Gene3D" id="1.10.8.80">
    <property type="entry name" value="Magnesium chelatase subunit I, C-Terminal domain"/>
    <property type="match status" value="1"/>
</dbReference>